<sequence length="312" mass="34751">MATPPPPPPLPGMMGTPPPPPPLPSFMAPVHGSPAPPPPPPPGLGPVPMPAPPVGGWHSAYAIARKQPVNPKALMKPLYVTRIQVPTTKQPQGAPPASPEKTAEHKTLWESLEETPPSDWEEFENLFSRQVQEKKPTAKTKSAQEKTKQVAKLLDQKRSQNVGILISSLRLEICDVENGNRSRGQADGFGLEILAKLKDVKSKDNSLTLLHYIVRVYISKFQEDVSQEKAKFPLPEPTDMERAGLVNFDDIRADLKKLDAQIKSCETKVQKVLNNSDSEHQEPFREQMTTFLQKAHQEQKEQEENLEETRIK</sequence>
<evidence type="ECO:0000256" key="2">
    <source>
        <dbReference type="SAM" id="MobiDB-lite"/>
    </source>
</evidence>
<dbReference type="AlphaFoldDB" id="A0A9D4TDE3"/>
<accession>A0A9D4TDE3</accession>
<comment type="similarity">
    <text evidence="1">Belongs to the formin homology family. Cappuccino subfamily.</text>
</comment>
<reference evidence="4" key="2">
    <citation type="submission" date="2021-09" db="EMBL/GenBank/DDBJ databases">
        <authorList>
            <person name="Jia N."/>
            <person name="Wang J."/>
            <person name="Shi W."/>
            <person name="Du L."/>
            <person name="Sun Y."/>
            <person name="Zhan W."/>
            <person name="Jiang J."/>
            <person name="Wang Q."/>
            <person name="Zhang B."/>
            <person name="Ji P."/>
            <person name="Sakyi L.B."/>
            <person name="Cui X."/>
            <person name="Yuan T."/>
            <person name="Jiang B."/>
            <person name="Yang W."/>
            <person name="Lam T.T.-Y."/>
            <person name="Chang Q."/>
            <person name="Ding S."/>
            <person name="Wang X."/>
            <person name="Zhu J."/>
            <person name="Ruan X."/>
            <person name="Zhao L."/>
            <person name="Wei J."/>
            <person name="Que T."/>
            <person name="Du C."/>
            <person name="Cheng J."/>
            <person name="Dai P."/>
            <person name="Han X."/>
            <person name="Huang E."/>
            <person name="Gao Y."/>
            <person name="Liu J."/>
            <person name="Shao H."/>
            <person name="Ye R."/>
            <person name="Li L."/>
            <person name="Wei W."/>
            <person name="Wang X."/>
            <person name="Wang C."/>
            <person name="Huo Q."/>
            <person name="Li W."/>
            <person name="Guo W."/>
            <person name="Chen H."/>
            <person name="Chen S."/>
            <person name="Zhou L."/>
            <person name="Zhou L."/>
            <person name="Ni X."/>
            <person name="Tian J."/>
            <person name="Zhou Y."/>
            <person name="Sheng Y."/>
            <person name="Liu T."/>
            <person name="Pan Y."/>
            <person name="Xia L."/>
            <person name="Li J."/>
            <person name="Zhao F."/>
            <person name="Cao W."/>
        </authorList>
    </citation>
    <scope>NUCLEOTIDE SEQUENCE</scope>
    <source>
        <strain evidence="4">Rsan-2018</strain>
        <tissue evidence="4">Larvae</tissue>
    </source>
</reference>
<feature type="domain" description="FH2" evidence="3">
    <location>
        <begin position="102"/>
        <end position="176"/>
    </location>
</feature>
<dbReference type="VEuPathDB" id="VectorBase:RSAN_055170"/>
<evidence type="ECO:0000313" key="5">
    <source>
        <dbReference type="Proteomes" id="UP000821837"/>
    </source>
</evidence>
<feature type="compositionally biased region" description="Pro residues" evidence="2">
    <location>
        <begin position="34"/>
        <end position="51"/>
    </location>
</feature>
<dbReference type="GO" id="GO:0051015">
    <property type="term" value="F:actin filament binding"/>
    <property type="evidence" value="ECO:0007669"/>
    <property type="project" value="TreeGrafter"/>
</dbReference>
<dbReference type="PANTHER" id="PTHR45920">
    <property type="entry name" value="FORMIN HOMOLOGY 2 DOMAIN CONTAINING, ISOFORM I"/>
    <property type="match status" value="1"/>
</dbReference>
<dbReference type="PANTHER" id="PTHR45920:SF7">
    <property type="entry name" value="FORMIN-G"/>
    <property type="match status" value="1"/>
</dbReference>
<evidence type="ECO:0000259" key="3">
    <source>
        <dbReference type="Pfam" id="PF02181"/>
    </source>
</evidence>
<dbReference type="GO" id="GO:0005737">
    <property type="term" value="C:cytoplasm"/>
    <property type="evidence" value="ECO:0007669"/>
    <property type="project" value="TreeGrafter"/>
</dbReference>
<reference evidence="4" key="1">
    <citation type="journal article" date="2020" name="Cell">
        <title>Large-Scale Comparative Analyses of Tick Genomes Elucidate Their Genetic Diversity and Vector Capacities.</title>
        <authorList>
            <consortium name="Tick Genome and Microbiome Consortium (TIGMIC)"/>
            <person name="Jia N."/>
            <person name="Wang J."/>
            <person name="Shi W."/>
            <person name="Du L."/>
            <person name="Sun Y."/>
            <person name="Zhan W."/>
            <person name="Jiang J.F."/>
            <person name="Wang Q."/>
            <person name="Zhang B."/>
            <person name="Ji P."/>
            <person name="Bell-Sakyi L."/>
            <person name="Cui X.M."/>
            <person name="Yuan T.T."/>
            <person name="Jiang B.G."/>
            <person name="Yang W.F."/>
            <person name="Lam T.T."/>
            <person name="Chang Q.C."/>
            <person name="Ding S.J."/>
            <person name="Wang X.J."/>
            <person name="Zhu J.G."/>
            <person name="Ruan X.D."/>
            <person name="Zhao L."/>
            <person name="Wei J.T."/>
            <person name="Ye R.Z."/>
            <person name="Que T.C."/>
            <person name="Du C.H."/>
            <person name="Zhou Y.H."/>
            <person name="Cheng J.X."/>
            <person name="Dai P.F."/>
            <person name="Guo W.B."/>
            <person name="Han X.H."/>
            <person name="Huang E.J."/>
            <person name="Li L.F."/>
            <person name="Wei W."/>
            <person name="Gao Y.C."/>
            <person name="Liu J.Z."/>
            <person name="Shao H.Z."/>
            <person name="Wang X."/>
            <person name="Wang C.C."/>
            <person name="Yang T.C."/>
            <person name="Huo Q.B."/>
            <person name="Li W."/>
            <person name="Chen H.Y."/>
            <person name="Chen S.E."/>
            <person name="Zhou L.G."/>
            <person name="Ni X.B."/>
            <person name="Tian J.H."/>
            <person name="Sheng Y."/>
            <person name="Liu T."/>
            <person name="Pan Y.S."/>
            <person name="Xia L.Y."/>
            <person name="Li J."/>
            <person name="Zhao F."/>
            <person name="Cao W.C."/>
        </authorList>
    </citation>
    <scope>NUCLEOTIDE SEQUENCE</scope>
    <source>
        <strain evidence="4">Rsan-2018</strain>
    </source>
</reference>
<gene>
    <name evidence="4" type="ORF">HPB52_025131</name>
</gene>
<feature type="region of interest" description="Disordered" evidence="2">
    <location>
        <begin position="1"/>
        <end position="51"/>
    </location>
</feature>
<evidence type="ECO:0000256" key="1">
    <source>
        <dbReference type="ARBA" id="ARBA00005271"/>
    </source>
</evidence>
<name>A0A9D4TDE3_RHISA</name>
<dbReference type="GO" id="GO:0030866">
    <property type="term" value="P:cortical actin cytoskeleton organization"/>
    <property type="evidence" value="ECO:0007669"/>
    <property type="project" value="TreeGrafter"/>
</dbReference>
<dbReference type="Gene3D" id="1.20.58.2220">
    <property type="entry name" value="Formin, FH2 domain"/>
    <property type="match status" value="2"/>
</dbReference>
<protein>
    <recommendedName>
        <fullName evidence="3">FH2 domain-containing protein</fullName>
    </recommendedName>
</protein>
<proteinExistence type="inferred from homology"/>
<organism evidence="4 5">
    <name type="scientific">Rhipicephalus sanguineus</name>
    <name type="common">Brown dog tick</name>
    <name type="synonym">Ixodes sanguineus</name>
    <dbReference type="NCBI Taxonomy" id="34632"/>
    <lineage>
        <taxon>Eukaryota</taxon>
        <taxon>Metazoa</taxon>
        <taxon>Ecdysozoa</taxon>
        <taxon>Arthropoda</taxon>
        <taxon>Chelicerata</taxon>
        <taxon>Arachnida</taxon>
        <taxon>Acari</taxon>
        <taxon>Parasitiformes</taxon>
        <taxon>Ixodida</taxon>
        <taxon>Ixodoidea</taxon>
        <taxon>Ixodidae</taxon>
        <taxon>Rhipicephalinae</taxon>
        <taxon>Rhipicephalus</taxon>
        <taxon>Rhipicephalus</taxon>
    </lineage>
</organism>
<feature type="compositionally biased region" description="Pro residues" evidence="2">
    <location>
        <begin position="1"/>
        <end position="24"/>
    </location>
</feature>
<keyword evidence="5" id="KW-1185">Reference proteome</keyword>
<feature type="domain" description="FH2" evidence="3">
    <location>
        <begin position="178"/>
        <end position="310"/>
    </location>
</feature>
<comment type="caution">
    <text evidence="4">The sequence shown here is derived from an EMBL/GenBank/DDBJ whole genome shotgun (WGS) entry which is preliminary data.</text>
</comment>
<dbReference type="Proteomes" id="UP000821837">
    <property type="component" value="Unassembled WGS sequence"/>
</dbReference>
<dbReference type="Pfam" id="PF02181">
    <property type="entry name" value="FH2"/>
    <property type="match status" value="2"/>
</dbReference>
<feature type="compositionally biased region" description="Basic and acidic residues" evidence="2">
    <location>
        <begin position="295"/>
        <end position="312"/>
    </location>
</feature>
<dbReference type="GO" id="GO:0005856">
    <property type="term" value="C:cytoskeleton"/>
    <property type="evidence" value="ECO:0007669"/>
    <property type="project" value="TreeGrafter"/>
</dbReference>
<dbReference type="SUPFAM" id="SSF101447">
    <property type="entry name" value="Formin homology 2 domain (FH2 domain)"/>
    <property type="match status" value="1"/>
</dbReference>
<dbReference type="InterPro" id="IPR042201">
    <property type="entry name" value="FH2_Formin_sf"/>
</dbReference>
<feature type="region of interest" description="Disordered" evidence="2">
    <location>
        <begin position="273"/>
        <end position="312"/>
    </location>
</feature>
<dbReference type="EMBL" id="JABSTV010000546">
    <property type="protein sequence ID" value="KAH7986205.1"/>
    <property type="molecule type" value="Genomic_DNA"/>
</dbReference>
<evidence type="ECO:0000313" key="4">
    <source>
        <dbReference type="EMBL" id="KAH7986205.1"/>
    </source>
</evidence>
<dbReference type="InterPro" id="IPR015425">
    <property type="entry name" value="FH2_Formin"/>
</dbReference>